<proteinExistence type="predicted"/>
<accession>A0A9D1J756</accession>
<evidence type="ECO:0000256" key="1">
    <source>
        <dbReference type="SAM" id="Phobius"/>
    </source>
</evidence>
<evidence type="ECO:0000313" key="2">
    <source>
        <dbReference type="EMBL" id="HIR63337.1"/>
    </source>
</evidence>
<organism evidence="2 3">
    <name type="scientific">Candidatus Coprenecus avistercoris</name>
    <dbReference type="NCBI Taxonomy" id="2840730"/>
    <lineage>
        <taxon>Bacteria</taxon>
        <taxon>Pseudomonadati</taxon>
        <taxon>Bacteroidota</taxon>
        <taxon>Bacteroidia</taxon>
        <taxon>Bacteroidales</taxon>
        <taxon>Rikenellaceae</taxon>
        <taxon>Rikenellaceae incertae sedis</taxon>
        <taxon>Candidatus Coprenecus</taxon>
    </lineage>
</organism>
<name>A0A9D1J756_9BACT</name>
<keyword evidence="1" id="KW-0472">Membrane</keyword>
<feature type="transmembrane region" description="Helical" evidence="1">
    <location>
        <begin position="88"/>
        <end position="110"/>
    </location>
</feature>
<keyword evidence="1" id="KW-1133">Transmembrane helix</keyword>
<dbReference type="Proteomes" id="UP000886744">
    <property type="component" value="Unassembled WGS sequence"/>
</dbReference>
<sequence>MRDTLYALRLPDERVRNSVQQDDSSFLETAAAWSRAWVEDGRLHHELGHKSREPILVPIQIPERRVTVDSTHTELVRVPVYVKKKLSWWQQTVMGAGYISLLALVMLVVVKALKWRKKLKLL</sequence>
<keyword evidence="1" id="KW-0812">Transmembrane</keyword>
<comment type="caution">
    <text evidence="2">The sequence shown here is derived from an EMBL/GenBank/DDBJ whole genome shotgun (WGS) entry which is preliminary data.</text>
</comment>
<dbReference type="AlphaFoldDB" id="A0A9D1J756"/>
<gene>
    <name evidence="2" type="ORF">IAC94_07450</name>
</gene>
<evidence type="ECO:0000313" key="3">
    <source>
        <dbReference type="Proteomes" id="UP000886744"/>
    </source>
</evidence>
<reference evidence="2" key="2">
    <citation type="journal article" date="2021" name="PeerJ">
        <title>Extensive microbial diversity within the chicken gut microbiome revealed by metagenomics and culture.</title>
        <authorList>
            <person name="Gilroy R."/>
            <person name="Ravi A."/>
            <person name="Getino M."/>
            <person name="Pursley I."/>
            <person name="Horton D.L."/>
            <person name="Alikhan N.F."/>
            <person name="Baker D."/>
            <person name="Gharbi K."/>
            <person name="Hall N."/>
            <person name="Watson M."/>
            <person name="Adriaenssens E.M."/>
            <person name="Foster-Nyarko E."/>
            <person name="Jarju S."/>
            <person name="Secka A."/>
            <person name="Antonio M."/>
            <person name="Oren A."/>
            <person name="Chaudhuri R.R."/>
            <person name="La Ragione R."/>
            <person name="Hildebrand F."/>
            <person name="Pallen M.J."/>
        </authorList>
    </citation>
    <scope>NUCLEOTIDE SEQUENCE</scope>
    <source>
        <strain evidence="2">ChiHjej13B12-12457</strain>
    </source>
</reference>
<dbReference type="EMBL" id="DVHI01000093">
    <property type="protein sequence ID" value="HIR63337.1"/>
    <property type="molecule type" value="Genomic_DNA"/>
</dbReference>
<protein>
    <submittedName>
        <fullName evidence="2">Uncharacterized protein</fullName>
    </submittedName>
</protein>
<reference evidence="2" key="1">
    <citation type="submission" date="2020-10" db="EMBL/GenBank/DDBJ databases">
        <authorList>
            <person name="Gilroy R."/>
        </authorList>
    </citation>
    <scope>NUCLEOTIDE SEQUENCE</scope>
    <source>
        <strain evidence="2">ChiHjej13B12-12457</strain>
    </source>
</reference>